<evidence type="ECO:0000313" key="3">
    <source>
        <dbReference type="Proteomes" id="UP000772812"/>
    </source>
</evidence>
<dbReference type="RefSeq" id="WP_200674056.1">
    <property type="nucleotide sequence ID" value="NZ_JAACYA010000002.1"/>
</dbReference>
<dbReference type="InterPro" id="IPR021799">
    <property type="entry name" value="PIN-like_prokaryotic"/>
</dbReference>
<dbReference type="Proteomes" id="UP000772812">
    <property type="component" value="Unassembled WGS sequence"/>
</dbReference>
<comment type="caution">
    <text evidence="2">The sequence shown here is derived from an EMBL/GenBank/DDBJ whole genome shotgun (WGS) entry which is preliminary data.</text>
</comment>
<feature type="coiled-coil region" evidence="1">
    <location>
        <begin position="57"/>
        <end position="88"/>
    </location>
</feature>
<name>A0ABS1GID9_9AQUI</name>
<dbReference type="PANTHER" id="PTHR39550:SF1">
    <property type="entry name" value="SLL0658 PROTEIN"/>
    <property type="match status" value="1"/>
</dbReference>
<dbReference type="PANTHER" id="PTHR39550">
    <property type="entry name" value="SLL0658 PROTEIN"/>
    <property type="match status" value="1"/>
</dbReference>
<reference evidence="2 3" key="1">
    <citation type="journal article" date="2021" name="Syst. Appl. Microbiol.">
        <title>Persephonella atlantica sp. nov.: How to adapt to physico-chemical gradients in high temperature hydrothermal habitats.</title>
        <authorList>
            <person name="Francois D.X."/>
            <person name="Godfroy A."/>
            <person name="Mathien C."/>
            <person name="Aube J."/>
            <person name="Cathalot C."/>
            <person name="Lesongeur F."/>
            <person name="L'Haridon S."/>
            <person name="Philippon X."/>
            <person name="Roussel E.G."/>
        </authorList>
    </citation>
    <scope>NUCLEOTIDE SEQUENCE [LARGE SCALE GENOMIC DNA]</scope>
    <source>
        <strain evidence="2 3">MO1340</strain>
    </source>
</reference>
<sequence length="160" mass="18285">MPKVVSNTTPILSFIKLNRMDILEKIYKEIIIPEAVYQELEEGKNKYYIDILNNNWIKILKVRNKNLIKELEKNLDRGEAEAIALSIEISADLLLLDEKIGRKIAKENGLKISGTIGVLLKAKKIGILKEVKPLINELIKKGNYYNESFIKTTLKYAGEL</sequence>
<evidence type="ECO:0000256" key="1">
    <source>
        <dbReference type="SAM" id="Coils"/>
    </source>
</evidence>
<keyword evidence="3" id="KW-1185">Reference proteome</keyword>
<proteinExistence type="predicted"/>
<keyword evidence="1" id="KW-0175">Coiled coil</keyword>
<protein>
    <submittedName>
        <fullName evidence="2">DUF3368 domain-containing protein</fullName>
    </submittedName>
</protein>
<dbReference type="EMBL" id="JAACYA010000002">
    <property type="protein sequence ID" value="MBK3332636.1"/>
    <property type="molecule type" value="Genomic_DNA"/>
</dbReference>
<evidence type="ECO:0000313" key="2">
    <source>
        <dbReference type="EMBL" id="MBK3332636.1"/>
    </source>
</evidence>
<dbReference type="Pfam" id="PF11848">
    <property type="entry name" value="DUF3368"/>
    <property type="match status" value="1"/>
</dbReference>
<organism evidence="2 3">
    <name type="scientific">Persephonella atlantica</name>
    <dbReference type="NCBI Taxonomy" id="2699429"/>
    <lineage>
        <taxon>Bacteria</taxon>
        <taxon>Pseudomonadati</taxon>
        <taxon>Aquificota</taxon>
        <taxon>Aquificia</taxon>
        <taxon>Aquificales</taxon>
        <taxon>Hydrogenothermaceae</taxon>
        <taxon>Persephonella</taxon>
    </lineage>
</organism>
<gene>
    <name evidence="2" type="ORF">GWK41_06110</name>
</gene>
<accession>A0ABS1GID9</accession>